<dbReference type="PIRSF" id="PIRSF017269">
    <property type="entry name" value="GCD14"/>
    <property type="match status" value="1"/>
</dbReference>
<dbReference type="eggNOG" id="KOG2915">
    <property type="taxonomic scope" value="Eukaryota"/>
</dbReference>
<keyword evidence="14" id="KW-1185">Reference proteome</keyword>
<dbReference type="EMBL" id="HE806319">
    <property type="protein sequence ID" value="CCH61055.1"/>
    <property type="molecule type" value="Genomic_DNA"/>
</dbReference>
<dbReference type="PANTHER" id="PTHR12133:SF2">
    <property type="entry name" value="TRNA (ADENINE(58)-N(1))-METHYLTRANSFERASE CATALYTIC SUBUNIT TRMT61A"/>
    <property type="match status" value="1"/>
</dbReference>
<dbReference type="GO" id="GO:0160107">
    <property type="term" value="F:tRNA (adenine(58)-N1)-methyltransferase activity"/>
    <property type="evidence" value="ECO:0007669"/>
    <property type="project" value="UniProtKB-EC"/>
</dbReference>
<evidence type="ECO:0000256" key="9">
    <source>
        <dbReference type="PIRNR" id="PIRNR017269"/>
    </source>
</evidence>
<dbReference type="STRING" id="1071380.I2H3V3"/>
<comment type="similarity">
    <text evidence="9">Belongs to the class I-like SAM-binding methyltransferase superfamily. TRM61 family.</text>
</comment>
<reference evidence="13 14" key="1">
    <citation type="journal article" date="2011" name="Proc. Natl. Acad. Sci. U.S.A.">
        <title>Evolutionary erosion of yeast sex chromosomes by mating-type switching accidents.</title>
        <authorList>
            <person name="Gordon J.L."/>
            <person name="Armisen D."/>
            <person name="Proux-Wera E."/>
            <person name="Oheigeartaigh S.S."/>
            <person name="Byrne K.P."/>
            <person name="Wolfe K.H."/>
        </authorList>
    </citation>
    <scope>NUCLEOTIDE SEQUENCE [LARGE SCALE GENOMIC DNA]</scope>
    <source>
        <strain evidence="14">ATCC 34711 / CBS 6284 / DSM 70876 / NBRC 10599 / NRRL Y-10934 / UCD 77-7</strain>
    </source>
</reference>
<dbReference type="InterPro" id="IPR029063">
    <property type="entry name" value="SAM-dependent_MTases_sf"/>
</dbReference>
<dbReference type="SUPFAM" id="SSF53335">
    <property type="entry name" value="S-adenosyl-L-methionine-dependent methyltransferases"/>
    <property type="match status" value="1"/>
</dbReference>
<feature type="domain" description="tRNA (adenine(58)-N(1))-methyltransferase catalytic subunit TRM61 C-terminal" evidence="12">
    <location>
        <begin position="70"/>
        <end position="381"/>
    </location>
</feature>
<protein>
    <recommendedName>
        <fullName evidence="3 9">tRNA (adenine(58)-N(1))-methyltransferase catalytic subunit TRM61</fullName>
        <ecNumber evidence="2 9">2.1.1.220</ecNumber>
    </recommendedName>
</protein>
<dbReference type="OrthoDB" id="1925287at2759"/>
<keyword evidence="4 9" id="KW-0489">Methyltransferase</keyword>
<dbReference type="FunFam" id="3.10.330.20:FF:000002">
    <property type="entry name" value="tRNA (adenine(58)-N(1))-methyltransferase catalytic subunit TRMT61A"/>
    <property type="match status" value="1"/>
</dbReference>
<organism evidence="13 14">
    <name type="scientific">Henningerozyma blattae (strain ATCC 34711 / CBS 6284 / DSM 70876 / NBRC 10599 / NRRL Y-10934 / UCD 77-7)</name>
    <name type="common">Yeast</name>
    <name type="synonym">Tetrapisispora blattae</name>
    <dbReference type="NCBI Taxonomy" id="1071380"/>
    <lineage>
        <taxon>Eukaryota</taxon>
        <taxon>Fungi</taxon>
        <taxon>Dikarya</taxon>
        <taxon>Ascomycota</taxon>
        <taxon>Saccharomycotina</taxon>
        <taxon>Saccharomycetes</taxon>
        <taxon>Saccharomycetales</taxon>
        <taxon>Saccharomycetaceae</taxon>
        <taxon>Henningerozyma</taxon>
    </lineage>
</organism>
<dbReference type="Pfam" id="PF08704">
    <property type="entry name" value="GCD14"/>
    <property type="match status" value="1"/>
</dbReference>
<dbReference type="RefSeq" id="XP_004180574.1">
    <property type="nucleotide sequence ID" value="XM_004180526.1"/>
</dbReference>
<dbReference type="InterPro" id="IPR049470">
    <property type="entry name" value="TRM61_C"/>
</dbReference>
<evidence type="ECO:0000256" key="3">
    <source>
        <dbReference type="ARBA" id="ARBA00015963"/>
    </source>
</evidence>
<dbReference type="OMA" id="RPDHRMI"/>
<dbReference type="Proteomes" id="UP000002866">
    <property type="component" value="Chromosome 4"/>
</dbReference>
<gene>
    <name evidence="13" type="primary">TBLA0D05630</name>
    <name evidence="13" type="ORF">TBLA_0D05630</name>
</gene>
<dbReference type="HOGENOM" id="CLU_025402_4_0_1"/>
<evidence type="ECO:0000256" key="8">
    <source>
        <dbReference type="ARBA" id="ARBA00023242"/>
    </source>
</evidence>
<dbReference type="EC" id="2.1.1.220" evidence="2 9"/>
<dbReference type="PROSITE" id="PS51620">
    <property type="entry name" value="SAM_TRM61"/>
    <property type="match status" value="1"/>
</dbReference>
<dbReference type="Gene3D" id="3.10.330.20">
    <property type="match status" value="1"/>
</dbReference>
<sequence>MSYFGEFKDLIQEGDLALVWISRDNIKPITVDSKEFFNTRYGSFPHRDMIGKPYGSQIAIRTKGSNKFAFIHVLQPTPELWTLSLPHRTQIVYTPDSSYIMERLNCGPNSNVIEAGTGSGSFSHAFARNVKHLYSFEFHEARYNQAKEEFEKHGLINIENNVTITHRDVCESGFTIKKGDVTSNQFKDDEEYVNLEANAIFLDLPAPWEALPHLDTVISKDESVGLCCFSPCIEQVDKTIEAMEKNGWINIQMVEIQSKQYESRRQMIRTLDDALERLRDIKSHKLEGVARRKREFENMINEEKKLDTNANKIDKKDISTQTEKPTSKKAQNNRPIIAKTKFNPFGKGSRVREGDTNFQWKQVSKVETEIKSHTSYLTFAFKTITNTRDEELFQKELEFTTSKPSSHKK</sequence>
<feature type="compositionally biased region" description="Basic and acidic residues" evidence="11">
    <location>
        <begin position="307"/>
        <end position="318"/>
    </location>
</feature>
<dbReference type="GO" id="GO:0005634">
    <property type="term" value="C:nucleus"/>
    <property type="evidence" value="ECO:0007669"/>
    <property type="project" value="UniProtKB-SubCell"/>
</dbReference>
<feature type="binding site" evidence="10">
    <location>
        <position position="168"/>
    </location>
    <ligand>
        <name>S-adenosyl-L-methionine</name>
        <dbReference type="ChEBI" id="CHEBI:59789"/>
    </ligand>
</feature>
<evidence type="ECO:0000256" key="10">
    <source>
        <dbReference type="PIRSR" id="PIRSR017269-1"/>
    </source>
</evidence>
<dbReference type="InterPro" id="IPR014816">
    <property type="entry name" value="tRNA_MeTrfase_Gcd14"/>
</dbReference>
<dbReference type="KEGG" id="tbl:TBLA_0D05630"/>
<accession>I2H3V3</accession>
<feature type="region of interest" description="Disordered" evidence="11">
    <location>
        <begin position="307"/>
        <end position="332"/>
    </location>
</feature>
<evidence type="ECO:0000256" key="6">
    <source>
        <dbReference type="ARBA" id="ARBA00022691"/>
    </source>
</evidence>
<evidence type="ECO:0000256" key="4">
    <source>
        <dbReference type="ARBA" id="ARBA00022603"/>
    </source>
</evidence>
<evidence type="ECO:0000256" key="5">
    <source>
        <dbReference type="ARBA" id="ARBA00022679"/>
    </source>
</evidence>
<dbReference type="AlphaFoldDB" id="I2H3V3"/>
<dbReference type="GO" id="GO:0031515">
    <property type="term" value="C:tRNA (m1A) methyltransferase complex"/>
    <property type="evidence" value="ECO:0007669"/>
    <property type="project" value="UniProtKB-UniRule"/>
</dbReference>
<evidence type="ECO:0000256" key="2">
    <source>
        <dbReference type="ARBA" id="ARBA00012796"/>
    </source>
</evidence>
<comment type="subcellular location">
    <subcellularLocation>
        <location evidence="1 9">Nucleus</location>
    </subcellularLocation>
</comment>
<name>I2H3V3_HENB6</name>
<comment type="function">
    <text evidence="9">Catalytic subunit of tRNA (adenine-N(1)-)-methyltransferase, which catalyzes the formation of N(1)-methyladenine at position 58 (m1A58) in initiator methionyl-tRNA.</text>
</comment>
<dbReference type="FunCoup" id="I2H3V3">
    <property type="interactions" value="649"/>
</dbReference>
<evidence type="ECO:0000256" key="11">
    <source>
        <dbReference type="SAM" id="MobiDB-lite"/>
    </source>
</evidence>
<keyword evidence="6 9" id="KW-0949">S-adenosyl-L-methionine</keyword>
<comment type="catalytic activity">
    <reaction evidence="9">
        <text>adenosine(58) in tRNA + S-adenosyl-L-methionine = N(1)-methyladenosine(58) in tRNA + S-adenosyl-L-homocysteine + H(+)</text>
        <dbReference type="Rhea" id="RHEA:43152"/>
        <dbReference type="Rhea" id="RHEA-COMP:10365"/>
        <dbReference type="Rhea" id="RHEA-COMP:10366"/>
        <dbReference type="ChEBI" id="CHEBI:15378"/>
        <dbReference type="ChEBI" id="CHEBI:57856"/>
        <dbReference type="ChEBI" id="CHEBI:59789"/>
        <dbReference type="ChEBI" id="CHEBI:74411"/>
        <dbReference type="ChEBI" id="CHEBI:74491"/>
        <dbReference type="EC" id="2.1.1.220"/>
    </reaction>
</comment>
<dbReference type="PANTHER" id="PTHR12133">
    <property type="entry name" value="TRNA (ADENINE(58)-N(1))-METHYLTRANSFERASE"/>
    <property type="match status" value="1"/>
</dbReference>
<evidence type="ECO:0000256" key="7">
    <source>
        <dbReference type="ARBA" id="ARBA00022694"/>
    </source>
</evidence>
<evidence type="ECO:0000313" key="14">
    <source>
        <dbReference type="Proteomes" id="UP000002866"/>
    </source>
</evidence>
<evidence type="ECO:0000313" key="13">
    <source>
        <dbReference type="EMBL" id="CCH61055.1"/>
    </source>
</evidence>
<keyword evidence="7 9" id="KW-0819">tRNA processing</keyword>
<evidence type="ECO:0000256" key="1">
    <source>
        <dbReference type="ARBA" id="ARBA00004123"/>
    </source>
</evidence>
<dbReference type="GO" id="GO:0030488">
    <property type="term" value="P:tRNA methylation"/>
    <property type="evidence" value="ECO:0007669"/>
    <property type="project" value="EnsemblFungi"/>
</dbReference>
<dbReference type="InParanoid" id="I2H3V3"/>
<feature type="binding site" evidence="10">
    <location>
        <position position="203"/>
    </location>
    <ligand>
        <name>S-adenosyl-L-methionine</name>
        <dbReference type="ChEBI" id="CHEBI:59789"/>
    </ligand>
</feature>
<feature type="compositionally biased region" description="Polar residues" evidence="11">
    <location>
        <begin position="319"/>
        <end position="332"/>
    </location>
</feature>
<dbReference type="GeneID" id="14496091"/>
<keyword evidence="5 9" id="KW-0808">Transferase</keyword>
<proteinExistence type="inferred from homology"/>
<evidence type="ECO:0000259" key="12">
    <source>
        <dbReference type="Pfam" id="PF08704"/>
    </source>
</evidence>
<keyword evidence="8 9" id="KW-0539">Nucleus</keyword>
<dbReference type="Gene3D" id="3.40.50.150">
    <property type="entry name" value="Vaccinia Virus protein VP39"/>
    <property type="match status" value="1"/>
</dbReference>
<feature type="binding site" evidence="10">
    <location>
        <position position="137"/>
    </location>
    <ligand>
        <name>S-adenosyl-L-methionine</name>
        <dbReference type="ChEBI" id="CHEBI:59789"/>
    </ligand>
</feature>